<dbReference type="OrthoDB" id="6183319at2"/>
<dbReference type="Proteomes" id="UP000322553">
    <property type="component" value="Chromosome"/>
</dbReference>
<keyword evidence="2" id="KW-1185">Reference proteome</keyword>
<evidence type="ECO:0000313" key="2">
    <source>
        <dbReference type="Proteomes" id="UP000322553"/>
    </source>
</evidence>
<dbReference type="EMBL" id="CP043420">
    <property type="protein sequence ID" value="QEL12256.1"/>
    <property type="molecule type" value="Genomic_DNA"/>
</dbReference>
<dbReference type="KEGG" id="kuy:FY550_14665"/>
<protein>
    <submittedName>
        <fullName evidence="1">Uncharacterized protein</fullName>
    </submittedName>
</protein>
<accession>A0A1S1NZF9</accession>
<evidence type="ECO:0000313" key="1">
    <source>
        <dbReference type="EMBL" id="QEL12256.1"/>
    </source>
</evidence>
<dbReference type="RefSeq" id="WP_070978045.1">
    <property type="nucleotide sequence ID" value="NZ_CP043420.1"/>
</dbReference>
<dbReference type="STRING" id="657387.BH688_07565"/>
<reference evidence="1 2" key="1">
    <citation type="submission" date="2019-08" db="EMBL/GenBank/DDBJ databases">
        <title>Complete genome sequence of Kushneria sp. YCWA18, a halophilic phosphate-solubilizing bacterium isolated from Daqiao saltern in China.</title>
        <authorList>
            <person name="Du G.-X."/>
            <person name="Qu L.-Y."/>
        </authorList>
    </citation>
    <scope>NUCLEOTIDE SEQUENCE [LARGE SCALE GENOMIC DNA]</scope>
    <source>
        <strain evidence="1 2">YCWA18</strain>
    </source>
</reference>
<name>A0A1S1NZF9_9GAMM</name>
<sequence length="76" mass="8697">MIDPNYQIDPNDSAQEEAEKYIRANPNRRMPHQLVEECGQHLAIGYHLREDEALAHAGYAFDRINAERLGGATWAF</sequence>
<gene>
    <name evidence="1" type="ORF">FY550_14665</name>
</gene>
<organism evidence="1 2">
    <name type="scientific">Kushneria phosphatilytica</name>
    <dbReference type="NCBI Taxonomy" id="657387"/>
    <lineage>
        <taxon>Bacteria</taxon>
        <taxon>Pseudomonadati</taxon>
        <taxon>Pseudomonadota</taxon>
        <taxon>Gammaproteobacteria</taxon>
        <taxon>Oceanospirillales</taxon>
        <taxon>Halomonadaceae</taxon>
        <taxon>Kushneria</taxon>
    </lineage>
</organism>
<proteinExistence type="predicted"/>
<dbReference type="AlphaFoldDB" id="A0A1S1NZF9"/>